<dbReference type="Pfam" id="PF10442">
    <property type="entry name" value="FIST_C"/>
    <property type="match status" value="1"/>
</dbReference>
<keyword evidence="5" id="KW-1185">Reference proteome</keyword>
<feature type="domain" description="FIST C-domain" evidence="3">
    <location>
        <begin position="248"/>
        <end position="378"/>
    </location>
</feature>
<dbReference type="InterPro" id="IPR019494">
    <property type="entry name" value="FIST_C"/>
</dbReference>
<reference evidence="4 5" key="1">
    <citation type="submission" date="2018-03" db="EMBL/GenBank/DDBJ databases">
        <title>Comparative analysis of microorganisms from saline springs in Andes Mountain Range, Colombia.</title>
        <authorList>
            <person name="Rubin E."/>
        </authorList>
    </citation>
    <scope>NUCLEOTIDE SEQUENCE [LARGE SCALE GENOMIC DNA]</scope>
    <source>
        <strain evidence="4 5">USBA 854</strain>
    </source>
</reference>
<proteinExistence type="predicted"/>
<evidence type="ECO:0000313" key="4">
    <source>
        <dbReference type="EMBL" id="PRY72547.1"/>
    </source>
</evidence>
<accession>A0A2T0VPZ0</accession>
<sequence length="399" mass="42782">MLDLSPDTPVAPGPLEAQPPLRTAVSRRRDPRGAARELAGALRHAELGFVLFFCSAEYPLAALSSALNEAFEGVAVAGCTTAGEITPEGYERGCIVAIGLDRRHFAVSCALVEDLAGFDLIRAQRLVDGLLDDCRGRALAPVGEHSFALTLLDGLSSCEEQVLATLDAALGRIPSFGGSAGDDNRLAHTHVHADGRFHGQAAVVVVINTRLPFAVFTTHHLRPREEKLVVTRADRERRRVLELNALPAAEEYARLVGLPVEALAPEVFARHPLAVRLGEAHFVRSIQRVNDDGSLSFYCAVENGIVLTAMQPAPLLEDLEAVFDGLTARLGEPALVIGCDCFLRRLELESLGLVTPASRLLGHSRVIGFNTYGEQHHGMHINQTFTGVAIGSLPATPDA</sequence>
<protein>
    <recommendedName>
        <fullName evidence="6">GfdT protein</fullName>
    </recommendedName>
</protein>
<name>A0A2T0VPZ0_9GAMM</name>
<feature type="domain" description="FIST" evidence="2">
    <location>
        <begin position="46"/>
        <end position="247"/>
    </location>
</feature>
<dbReference type="EMBL" id="PVTM01000003">
    <property type="protein sequence ID" value="PRY72547.1"/>
    <property type="molecule type" value="Genomic_DNA"/>
</dbReference>
<dbReference type="AlphaFoldDB" id="A0A2T0VPZ0"/>
<organism evidence="4 5">
    <name type="scientific">Halomonas ventosae</name>
    <dbReference type="NCBI Taxonomy" id="229007"/>
    <lineage>
        <taxon>Bacteria</taxon>
        <taxon>Pseudomonadati</taxon>
        <taxon>Pseudomonadota</taxon>
        <taxon>Gammaproteobacteria</taxon>
        <taxon>Oceanospirillales</taxon>
        <taxon>Halomonadaceae</taxon>
        <taxon>Halomonas</taxon>
    </lineage>
</organism>
<dbReference type="InterPro" id="IPR013702">
    <property type="entry name" value="FIST_domain_N"/>
</dbReference>
<evidence type="ECO:0000259" key="3">
    <source>
        <dbReference type="SMART" id="SM01204"/>
    </source>
</evidence>
<evidence type="ECO:0000256" key="1">
    <source>
        <dbReference type="SAM" id="MobiDB-lite"/>
    </source>
</evidence>
<comment type="caution">
    <text evidence="4">The sequence shown here is derived from an EMBL/GenBank/DDBJ whole genome shotgun (WGS) entry which is preliminary data.</text>
</comment>
<dbReference type="SMART" id="SM01204">
    <property type="entry name" value="FIST_C"/>
    <property type="match status" value="1"/>
</dbReference>
<evidence type="ECO:0000313" key="5">
    <source>
        <dbReference type="Proteomes" id="UP000239896"/>
    </source>
</evidence>
<dbReference type="NCBIfam" id="NF041558">
    <property type="entry name" value="NosP"/>
    <property type="match status" value="1"/>
</dbReference>
<evidence type="ECO:0000259" key="2">
    <source>
        <dbReference type="SMART" id="SM00897"/>
    </source>
</evidence>
<dbReference type="SMART" id="SM00897">
    <property type="entry name" value="FIST"/>
    <property type="match status" value="1"/>
</dbReference>
<evidence type="ECO:0008006" key="6">
    <source>
        <dbReference type="Google" id="ProtNLM"/>
    </source>
</evidence>
<dbReference type="Proteomes" id="UP000239896">
    <property type="component" value="Unassembled WGS sequence"/>
</dbReference>
<dbReference type="PANTHER" id="PTHR40252:SF2">
    <property type="entry name" value="BLR0328 PROTEIN"/>
    <property type="match status" value="1"/>
</dbReference>
<gene>
    <name evidence="4" type="ORF">BCL64_10326</name>
</gene>
<dbReference type="PANTHER" id="PTHR40252">
    <property type="entry name" value="BLR0328 PROTEIN"/>
    <property type="match status" value="1"/>
</dbReference>
<feature type="region of interest" description="Disordered" evidence="1">
    <location>
        <begin position="1"/>
        <end position="30"/>
    </location>
</feature>
<dbReference type="RefSeq" id="WP_106229687.1">
    <property type="nucleotide sequence ID" value="NZ_PVTM01000003.1"/>
</dbReference>
<dbReference type="Pfam" id="PF08495">
    <property type="entry name" value="FIST"/>
    <property type="match status" value="1"/>
</dbReference>